<protein>
    <submittedName>
        <fullName evidence="10">Dihydroorotase</fullName>
        <ecNumber evidence="10">3.5.2.3</ecNumber>
    </submittedName>
</protein>
<comment type="cofactor">
    <cofactor evidence="1">
        <name>Zn(2+)</name>
        <dbReference type="ChEBI" id="CHEBI:29105"/>
    </cofactor>
</comment>
<dbReference type="Proteomes" id="UP000050497">
    <property type="component" value="Unassembled WGS sequence"/>
</dbReference>
<dbReference type="FunFam" id="3.20.20.140:FF:000174">
    <property type="entry name" value="Dihydropyrimidinase-related protein 2"/>
    <property type="match status" value="1"/>
</dbReference>
<dbReference type="InterPro" id="IPR024403">
    <property type="entry name" value="DHOase_cat"/>
</dbReference>
<dbReference type="PANTHER" id="PTHR43668">
    <property type="entry name" value="ALLANTOINASE"/>
    <property type="match status" value="1"/>
</dbReference>
<dbReference type="InterPro" id="IPR002195">
    <property type="entry name" value="Dihydroorotase_CS"/>
</dbReference>
<dbReference type="InterPro" id="IPR050138">
    <property type="entry name" value="DHOase/Allantoinase_Hydrolase"/>
</dbReference>
<dbReference type="InterPro" id="IPR006680">
    <property type="entry name" value="Amidohydro-rel"/>
</dbReference>
<evidence type="ECO:0000259" key="9">
    <source>
        <dbReference type="Pfam" id="PF12890"/>
    </source>
</evidence>
<keyword evidence="7" id="KW-0665">Pyrimidine biosynthesis</keyword>
<dbReference type="InterPro" id="IPR032466">
    <property type="entry name" value="Metal_Hydrolase"/>
</dbReference>
<dbReference type="STRING" id="1653334.GA0071312_0181"/>
<dbReference type="GO" id="GO:0004151">
    <property type="term" value="F:dihydroorotase activity"/>
    <property type="evidence" value="ECO:0007669"/>
    <property type="project" value="UniProtKB-EC"/>
</dbReference>
<dbReference type="SUPFAM" id="SSF51556">
    <property type="entry name" value="Metallo-dependent hydrolases"/>
    <property type="match status" value="1"/>
</dbReference>
<evidence type="ECO:0000256" key="3">
    <source>
        <dbReference type="ARBA" id="ARBA00008829"/>
    </source>
</evidence>
<evidence type="ECO:0000256" key="4">
    <source>
        <dbReference type="ARBA" id="ARBA00010286"/>
    </source>
</evidence>
<dbReference type="GO" id="GO:0046872">
    <property type="term" value="F:metal ion binding"/>
    <property type="evidence" value="ECO:0007669"/>
    <property type="project" value="UniProtKB-KW"/>
</dbReference>
<dbReference type="Gene3D" id="2.30.40.10">
    <property type="entry name" value="Urease, subunit C, domain 1"/>
    <property type="match status" value="1"/>
</dbReference>
<sequence>MSGNPADTVIRNGLIATQERVFPGDIAISDGVIMAVTAPGAGQQAREEIDARGRVVMPGCIDVHVHFRSPGMSHKEDWATGSAAAAVGGVTTVFDMPNTDPATATPDDLARKRELAEADSLVDFGLYGLLGEHNLDQLAPLAEAGAIGYKLFLGNTTGNLPCPNDGAVLEGFEILAGLGLRCSIHAENSPILFWRQNRLQQAGRNDPLAHLAARTDVVALEALNRSATLADWTGARIHIVHESCARSLPFIRFWKERGTDITVETLPQYLYLSAEQMAQPGGHVLRMNPPIREAAHQQPLWEGLIDGTIDMIATDHAPHAPDEKEADTIWDVACGFPGVETSLPLMLNAVAQGRLTLQQVVRAMAGAPARAFGLQDRKGGLHPGMDADIVIVDMEKTATLSARVLHSKGKVSAYEGLQVQGVPVMTLVRGRIVARDGEPVATASGHGRMLRPHMSAPRPCNVATSLHSLTTSMQAPFGDPF</sequence>
<dbReference type="Pfam" id="PF01979">
    <property type="entry name" value="Amidohydro_1"/>
    <property type="match status" value="1"/>
</dbReference>
<feature type="domain" description="Dihydroorotase catalytic" evidence="9">
    <location>
        <begin position="53"/>
        <end position="146"/>
    </location>
</feature>
<name>A0A0N8KDU6_9HYPH</name>
<dbReference type="EC" id="3.5.2.3" evidence="10"/>
<evidence type="ECO:0000256" key="6">
    <source>
        <dbReference type="ARBA" id="ARBA00022801"/>
    </source>
</evidence>
<dbReference type="SUPFAM" id="SSF51338">
    <property type="entry name" value="Composite domain of metallo-dependent hydrolases"/>
    <property type="match status" value="1"/>
</dbReference>
<feature type="domain" description="Amidohydrolase-related" evidence="8">
    <location>
        <begin position="294"/>
        <end position="433"/>
    </location>
</feature>
<dbReference type="EMBL" id="LJSX01000026">
    <property type="protein sequence ID" value="KPQ09522.1"/>
    <property type="molecule type" value="Genomic_DNA"/>
</dbReference>
<evidence type="ECO:0000259" key="8">
    <source>
        <dbReference type="Pfam" id="PF01979"/>
    </source>
</evidence>
<dbReference type="AlphaFoldDB" id="A0A0N8KDU6"/>
<dbReference type="PATRIC" id="fig|1653334.4.peg.645"/>
<organism evidence="10 12">
    <name type="scientific">Saliniramus fredricksonii</name>
    <dbReference type="NCBI Taxonomy" id="1653334"/>
    <lineage>
        <taxon>Bacteria</taxon>
        <taxon>Pseudomonadati</taxon>
        <taxon>Pseudomonadota</taxon>
        <taxon>Alphaproteobacteria</taxon>
        <taxon>Hyphomicrobiales</taxon>
        <taxon>Salinarimonadaceae</taxon>
        <taxon>Saliniramus</taxon>
    </lineage>
</organism>
<comment type="similarity">
    <text evidence="3">Belongs to the metallo-dependent hydrolases superfamily. Hydantoinase/dihydropyrimidinase family.</text>
</comment>
<dbReference type="Proteomes" id="UP000182800">
    <property type="component" value="Unassembled WGS sequence"/>
</dbReference>
<evidence type="ECO:0000256" key="2">
    <source>
        <dbReference type="ARBA" id="ARBA00002368"/>
    </source>
</evidence>
<keyword evidence="5" id="KW-0479">Metal-binding</keyword>
<dbReference type="GO" id="GO:0004038">
    <property type="term" value="F:allantoinase activity"/>
    <property type="evidence" value="ECO:0007669"/>
    <property type="project" value="TreeGrafter"/>
</dbReference>
<evidence type="ECO:0000256" key="7">
    <source>
        <dbReference type="ARBA" id="ARBA00022975"/>
    </source>
</evidence>
<evidence type="ECO:0000313" key="10">
    <source>
        <dbReference type="EMBL" id="KPQ09522.1"/>
    </source>
</evidence>
<dbReference type="PROSITE" id="PS00483">
    <property type="entry name" value="DIHYDROOROTASE_2"/>
    <property type="match status" value="1"/>
</dbReference>
<comment type="function">
    <text evidence="2">Catalyzes the reversible cyclization of carbamoyl aspartate to dihydroorotate.</text>
</comment>
<dbReference type="EMBL" id="FMBM01000001">
    <property type="protein sequence ID" value="SCC78263.1"/>
    <property type="molecule type" value="Genomic_DNA"/>
</dbReference>
<keyword evidence="13" id="KW-1185">Reference proteome</keyword>
<dbReference type="RefSeq" id="WP_074443243.1">
    <property type="nucleotide sequence ID" value="NZ_FMBM01000001.1"/>
</dbReference>
<dbReference type="NCBIfam" id="TIGR00857">
    <property type="entry name" value="pyrC_multi"/>
    <property type="match status" value="1"/>
</dbReference>
<dbReference type="GO" id="GO:0006145">
    <property type="term" value="P:purine nucleobase catabolic process"/>
    <property type="evidence" value="ECO:0007669"/>
    <property type="project" value="TreeGrafter"/>
</dbReference>
<reference evidence="10 12" key="1">
    <citation type="submission" date="2015-09" db="EMBL/GenBank/DDBJ databases">
        <title>Identification and resolution of microdiversity through metagenomic sequencing of parallel consortia.</title>
        <authorList>
            <person name="Nelson W.C."/>
            <person name="Romine M.F."/>
            <person name="Lindemann S.R."/>
        </authorList>
    </citation>
    <scope>NUCLEOTIDE SEQUENCE [LARGE SCALE GENOMIC DNA]</scope>
    <source>
        <strain evidence="10">HL-109</strain>
    </source>
</reference>
<accession>A0A0N8KDU6</accession>
<evidence type="ECO:0000313" key="13">
    <source>
        <dbReference type="Proteomes" id="UP000182800"/>
    </source>
</evidence>
<evidence type="ECO:0000313" key="12">
    <source>
        <dbReference type="Proteomes" id="UP000050497"/>
    </source>
</evidence>
<keyword evidence="6 10" id="KW-0378">Hydrolase</keyword>
<dbReference type="GO" id="GO:0005737">
    <property type="term" value="C:cytoplasm"/>
    <property type="evidence" value="ECO:0007669"/>
    <property type="project" value="TreeGrafter"/>
</dbReference>
<dbReference type="Gene3D" id="3.20.20.140">
    <property type="entry name" value="Metal-dependent hydrolases"/>
    <property type="match status" value="1"/>
</dbReference>
<comment type="similarity">
    <text evidence="4">Belongs to the metallo-dependent hydrolases superfamily. DHOase family. Class I DHOase subfamily.</text>
</comment>
<gene>
    <name evidence="10" type="primary">pyrC</name>
    <name evidence="11" type="ORF">GA0071312_0181</name>
    <name evidence="10" type="ORF">HLUCCO17_14475</name>
</gene>
<reference evidence="11 13" key="2">
    <citation type="submission" date="2016-08" db="EMBL/GenBank/DDBJ databases">
        <authorList>
            <person name="Varghese N."/>
            <person name="Submissions Spin"/>
        </authorList>
    </citation>
    <scope>NUCLEOTIDE SEQUENCE [LARGE SCALE GENOMIC DNA]</scope>
    <source>
        <strain evidence="11 13">HL-109</strain>
    </source>
</reference>
<dbReference type="PROSITE" id="PS00482">
    <property type="entry name" value="DIHYDROOROTASE_1"/>
    <property type="match status" value="1"/>
</dbReference>
<evidence type="ECO:0000313" key="11">
    <source>
        <dbReference type="EMBL" id="SCC78263.1"/>
    </source>
</evidence>
<dbReference type="Pfam" id="PF12890">
    <property type="entry name" value="DHOase"/>
    <property type="match status" value="1"/>
</dbReference>
<comment type="caution">
    <text evidence="10">The sequence shown here is derived from an EMBL/GenBank/DDBJ whole genome shotgun (WGS) entry which is preliminary data.</text>
</comment>
<proteinExistence type="inferred from homology"/>
<evidence type="ECO:0000256" key="1">
    <source>
        <dbReference type="ARBA" id="ARBA00001947"/>
    </source>
</evidence>
<evidence type="ECO:0000256" key="5">
    <source>
        <dbReference type="ARBA" id="ARBA00022723"/>
    </source>
</evidence>
<dbReference type="InterPro" id="IPR011059">
    <property type="entry name" value="Metal-dep_hydrolase_composite"/>
</dbReference>
<dbReference type="PANTHER" id="PTHR43668:SF2">
    <property type="entry name" value="ALLANTOINASE"/>
    <property type="match status" value="1"/>
</dbReference>